<dbReference type="PANTHER" id="PTHR47074">
    <property type="entry name" value="BNAC02G40300D PROTEIN"/>
    <property type="match status" value="1"/>
</dbReference>
<evidence type="ECO:0000313" key="3">
    <source>
        <dbReference type="Proteomes" id="UP000011116"/>
    </source>
</evidence>
<dbReference type="Pfam" id="PF13456">
    <property type="entry name" value="RVT_3"/>
    <property type="match status" value="1"/>
</dbReference>
<dbReference type="PANTHER" id="PTHR47074:SF73">
    <property type="entry name" value="OS04G0448401 PROTEIN"/>
    <property type="match status" value="1"/>
</dbReference>
<dbReference type="InterPro" id="IPR052929">
    <property type="entry name" value="RNase_H-like_EbsB-rel"/>
</dbReference>
<evidence type="ECO:0000313" key="2">
    <source>
        <dbReference type="EnsemblPlants" id="HORVU.MOREX.r3.2HG0207360.1.CDS1"/>
    </source>
</evidence>
<name>A0A8I6WJS1_HORVV</name>
<dbReference type="Gene3D" id="3.30.420.10">
    <property type="entry name" value="Ribonuclease H-like superfamily/Ribonuclease H"/>
    <property type="match status" value="1"/>
</dbReference>
<dbReference type="AlphaFoldDB" id="A0A8I6WJS1"/>
<dbReference type="SMR" id="A0A8I6WJS1"/>
<dbReference type="CDD" id="cd06222">
    <property type="entry name" value="RNase_H_like"/>
    <property type="match status" value="1"/>
</dbReference>
<dbReference type="Proteomes" id="UP000011116">
    <property type="component" value="Chromosome 2H"/>
</dbReference>
<dbReference type="GO" id="GO:0003676">
    <property type="term" value="F:nucleic acid binding"/>
    <property type="evidence" value="ECO:0007669"/>
    <property type="project" value="InterPro"/>
</dbReference>
<sequence>MEWSTIHTHQPRNTTPTLVARWNPPEQGWLKANSDGALAKAHNRGGGGVVLRDHEGAYRGGACYVFRDVSHPEMAELLACREAVQLAIQTGAPKVHVEVDSIAVAAMVNERAKNLSLAGPIVEEIKLLGRTLEGFKVSWIRRTGNKGAHLLAKEGISRNNSSFWPNDPLVVFFM</sequence>
<evidence type="ECO:0000259" key="1">
    <source>
        <dbReference type="Pfam" id="PF13456"/>
    </source>
</evidence>
<dbReference type="InterPro" id="IPR044730">
    <property type="entry name" value="RNase_H-like_dom_plant"/>
</dbReference>
<dbReference type="InterPro" id="IPR012337">
    <property type="entry name" value="RNaseH-like_sf"/>
</dbReference>
<keyword evidence="3" id="KW-1185">Reference proteome</keyword>
<dbReference type="EnsemblPlants" id="HORVU.MOREX.r3.2HG0207360.1">
    <property type="protein sequence ID" value="HORVU.MOREX.r3.2HG0207360.1.CDS1"/>
    <property type="gene ID" value="HORVU.MOREX.r3.2HG0207360"/>
</dbReference>
<protein>
    <recommendedName>
        <fullName evidence="1">RNase H type-1 domain-containing protein</fullName>
    </recommendedName>
</protein>
<reference evidence="2" key="3">
    <citation type="submission" date="2022-01" db="UniProtKB">
        <authorList>
            <consortium name="EnsemblPlants"/>
        </authorList>
    </citation>
    <scope>IDENTIFICATION</scope>
    <source>
        <strain evidence="2">subsp. vulgare</strain>
    </source>
</reference>
<accession>A0A8I6WJS1</accession>
<reference evidence="3" key="1">
    <citation type="journal article" date="2012" name="Nature">
        <title>A physical, genetic and functional sequence assembly of the barley genome.</title>
        <authorList>
            <consortium name="The International Barley Genome Sequencing Consortium"/>
            <person name="Mayer K.F."/>
            <person name="Waugh R."/>
            <person name="Brown J.W."/>
            <person name="Schulman A."/>
            <person name="Langridge P."/>
            <person name="Platzer M."/>
            <person name="Fincher G.B."/>
            <person name="Muehlbauer G.J."/>
            <person name="Sato K."/>
            <person name="Close T.J."/>
            <person name="Wise R.P."/>
            <person name="Stein N."/>
        </authorList>
    </citation>
    <scope>NUCLEOTIDE SEQUENCE [LARGE SCALE GENOMIC DNA]</scope>
    <source>
        <strain evidence="3">cv. Morex</strain>
    </source>
</reference>
<dbReference type="GO" id="GO:0004523">
    <property type="term" value="F:RNA-DNA hybrid ribonuclease activity"/>
    <property type="evidence" value="ECO:0007669"/>
    <property type="project" value="InterPro"/>
</dbReference>
<organism evidence="2 3">
    <name type="scientific">Hordeum vulgare subsp. vulgare</name>
    <name type="common">Domesticated barley</name>
    <dbReference type="NCBI Taxonomy" id="112509"/>
    <lineage>
        <taxon>Eukaryota</taxon>
        <taxon>Viridiplantae</taxon>
        <taxon>Streptophyta</taxon>
        <taxon>Embryophyta</taxon>
        <taxon>Tracheophyta</taxon>
        <taxon>Spermatophyta</taxon>
        <taxon>Magnoliopsida</taxon>
        <taxon>Liliopsida</taxon>
        <taxon>Poales</taxon>
        <taxon>Poaceae</taxon>
        <taxon>BOP clade</taxon>
        <taxon>Pooideae</taxon>
        <taxon>Triticodae</taxon>
        <taxon>Triticeae</taxon>
        <taxon>Hordeinae</taxon>
        <taxon>Hordeum</taxon>
    </lineage>
</organism>
<proteinExistence type="predicted"/>
<dbReference type="SUPFAM" id="SSF53098">
    <property type="entry name" value="Ribonuclease H-like"/>
    <property type="match status" value="1"/>
</dbReference>
<feature type="domain" description="RNase H type-1" evidence="1">
    <location>
        <begin position="33"/>
        <end position="154"/>
    </location>
</feature>
<reference evidence="2" key="2">
    <citation type="submission" date="2020-10" db="EMBL/GenBank/DDBJ databases">
        <authorList>
            <person name="Scholz U."/>
            <person name="Mascher M."/>
            <person name="Fiebig A."/>
        </authorList>
    </citation>
    <scope>NUCLEOTIDE SEQUENCE [LARGE SCALE GENOMIC DNA]</scope>
    <source>
        <strain evidence="2">cv. Morex</strain>
    </source>
</reference>
<dbReference type="InterPro" id="IPR002156">
    <property type="entry name" value="RNaseH_domain"/>
</dbReference>
<dbReference type="Gramene" id="HORVU.MOREX.r3.2HG0207360.1">
    <property type="protein sequence ID" value="HORVU.MOREX.r3.2HG0207360.1.CDS1"/>
    <property type="gene ID" value="HORVU.MOREX.r3.2HG0207360"/>
</dbReference>
<dbReference type="InterPro" id="IPR036397">
    <property type="entry name" value="RNaseH_sf"/>
</dbReference>